<keyword evidence="1" id="KW-0812">Transmembrane</keyword>
<evidence type="ECO:0000256" key="1">
    <source>
        <dbReference type="SAM" id="Phobius"/>
    </source>
</evidence>
<evidence type="ECO:0008006" key="4">
    <source>
        <dbReference type="Google" id="ProtNLM"/>
    </source>
</evidence>
<keyword evidence="1" id="KW-1133">Transmembrane helix</keyword>
<dbReference type="EMBL" id="BJOV01000003">
    <property type="protein sequence ID" value="GEE01142.1"/>
    <property type="molecule type" value="Genomic_DNA"/>
</dbReference>
<comment type="caution">
    <text evidence="2">The sequence shown here is derived from an EMBL/GenBank/DDBJ whole genome shotgun (WGS) entry which is preliminary data.</text>
</comment>
<feature type="transmembrane region" description="Helical" evidence="1">
    <location>
        <begin position="15"/>
        <end position="38"/>
    </location>
</feature>
<proteinExistence type="predicted"/>
<dbReference type="AlphaFoldDB" id="A0A7I9V7F8"/>
<evidence type="ECO:0000313" key="2">
    <source>
        <dbReference type="EMBL" id="GEE01142.1"/>
    </source>
</evidence>
<dbReference type="GO" id="GO:0005975">
    <property type="term" value="P:carbohydrate metabolic process"/>
    <property type="evidence" value="ECO:0007669"/>
    <property type="project" value="UniProtKB-ARBA"/>
</dbReference>
<organism evidence="2 3">
    <name type="scientific">Gordonia spumicola</name>
    <dbReference type="NCBI Taxonomy" id="589161"/>
    <lineage>
        <taxon>Bacteria</taxon>
        <taxon>Bacillati</taxon>
        <taxon>Actinomycetota</taxon>
        <taxon>Actinomycetes</taxon>
        <taxon>Mycobacteriales</taxon>
        <taxon>Gordoniaceae</taxon>
        <taxon>Gordonia</taxon>
    </lineage>
</organism>
<sequence>MTAQFQGAPRSRRRVYLFIAIAAVLVLVACLLIVRFAVGGGGAVAAPTGLSASSDGATAKVAWTGVSGADSYQLVRDDNTVVYAGPDTAFIDTTAGEGKHTYTVTAESDGVVSAPSAPSDATVGQSWGEYTPLVAMLPKVLPQTPDQSGWNDIQCSWQLYAFDAEVGTDTGSGKVWGRARMACSSSSVLLSVAWLDSKEATDAVFSAASAKPGAAAIKWRYGTGYVDEANHVAFLRPDTVDDLWIAIGTDTAKKDDLLALANTLPME</sequence>
<evidence type="ECO:0000313" key="3">
    <source>
        <dbReference type="Proteomes" id="UP000444960"/>
    </source>
</evidence>
<keyword evidence="1" id="KW-0472">Membrane</keyword>
<dbReference type="Gene3D" id="2.60.40.10">
    <property type="entry name" value="Immunoglobulins"/>
    <property type="match status" value="1"/>
</dbReference>
<reference evidence="3" key="1">
    <citation type="submission" date="2019-06" db="EMBL/GenBank/DDBJ databases">
        <title>Gordonia isolated from sludge of a wastewater treatment plant.</title>
        <authorList>
            <person name="Tamura T."/>
            <person name="Aoyama K."/>
            <person name="Kang Y."/>
            <person name="Saito S."/>
            <person name="Akiyama N."/>
            <person name="Yazawa K."/>
            <person name="Gonoi T."/>
            <person name="Mikami Y."/>
        </authorList>
    </citation>
    <scope>NUCLEOTIDE SEQUENCE [LARGE SCALE GENOMIC DNA]</scope>
    <source>
        <strain evidence="3">NBRC 107696</strain>
    </source>
</reference>
<dbReference type="Proteomes" id="UP000444960">
    <property type="component" value="Unassembled WGS sequence"/>
</dbReference>
<dbReference type="InterPro" id="IPR013783">
    <property type="entry name" value="Ig-like_fold"/>
</dbReference>
<gene>
    <name evidence="2" type="ORF">nbrc107696_15880</name>
</gene>
<name>A0A7I9V7F8_9ACTN</name>
<accession>A0A7I9V7F8</accession>
<dbReference type="RefSeq" id="WP_161894975.1">
    <property type="nucleotide sequence ID" value="NZ_BJOV01000003.1"/>
</dbReference>
<keyword evidence="3" id="KW-1185">Reference proteome</keyword>
<dbReference type="OrthoDB" id="5177259at2"/>
<protein>
    <recommendedName>
        <fullName evidence="4">Fibronectin type-III domain-containing protein</fullName>
    </recommendedName>
</protein>